<keyword evidence="4 5" id="KW-0472">Membrane</keyword>
<dbReference type="InterPro" id="IPR035952">
    <property type="entry name" value="Rhomboid-like_sf"/>
</dbReference>
<evidence type="ECO:0000256" key="1">
    <source>
        <dbReference type="ARBA" id="ARBA00004141"/>
    </source>
</evidence>
<organism evidence="6 7">
    <name type="scientific">Gordonia oryzae</name>
    <dbReference type="NCBI Taxonomy" id="2487349"/>
    <lineage>
        <taxon>Bacteria</taxon>
        <taxon>Bacillati</taxon>
        <taxon>Actinomycetota</taxon>
        <taxon>Actinomycetes</taxon>
        <taxon>Mycobacteriales</taxon>
        <taxon>Gordoniaceae</taxon>
        <taxon>Gordonia</taxon>
    </lineage>
</organism>
<reference evidence="6 7" key="1">
    <citation type="submission" date="2018-11" db="EMBL/GenBank/DDBJ databases">
        <title>Draft genome sequence of Gordonia sp. RS15-1S isolated from rice stems.</title>
        <authorList>
            <person name="Muangham S."/>
        </authorList>
    </citation>
    <scope>NUCLEOTIDE SEQUENCE [LARGE SCALE GENOMIC DNA]</scope>
    <source>
        <strain evidence="6 7">RS15-1S</strain>
    </source>
</reference>
<gene>
    <name evidence="6" type="ORF">EF294_18010</name>
</gene>
<protein>
    <recommendedName>
        <fullName evidence="8">Transmembrane protein</fullName>
    </recommendedName>
</protein>
<evidence type="ECO:0000256" key="2">
    <source>
        <dbReference type="ARBA" id="ARBA00022692"/>
    </source>
</evidence>
<sequence length="235" mass="26287">MGDQVDRPTSAGVWIWDRIRSAPVTCVWLVILLLTTILQHSMSPERLNHVLGHQSTNIVNLQKDPFHVLLASLFWLDGLYWFPYLILFCIFLIPAERWLGTTRFVVVGFSAHVGATYVSEGLLRRAIVSGDASADLIGIHDVGVSYFLAAVAAVLAYRIARPWRWVYIAGCAVIYLVPLLTHITVTNVGHACSALIGFAWYPLTRGLAGQQWDPMVAVRAIRRYLGSRCRSHCNE</sequence>
<feature type="transmembrane region" description="Helical" evidence="5">
    <location>
        <begin position="21"/>
        <end position="42"/>
    </location>
</feature>
<feature type="transmembrane region" description="Helical" evidence="5">
    <location>
        <begin position="66"/>
        <end position="92"/>
    </location>
</feature>
<evidence type="ECO:0000256" key="4">
    <source>
        <dbReference type="ARBA" id="ARBA00023136"/>
    </source>
</evidence>
<feature type="transmembrane region" description="Helical" evidence="5">
    <location>
        <begin position="143"/>
        <end position="160"/>
    </location>
</feature>
<keyword evidence="2 5" id="KW-0812">Transmembrane</keyword>
<keyword evidence="3 5" id="KW-1133">Transmembrane helix</keyword>
<dbReference type="InterPro" id="IPR046862">
    <property type="entry name" value="Rhomboid_2"/>
</dbReference>
<proteinExistence type="predicted"/>
<dbReference type="OrthoDB" id="4827451at2"/>
<evidence type="ECO:0000313" key="6">
    <source>
        <dbReference type="EMBL" id="RPA57674.1"/>
    </source>
</evidence>
<dbReference type="AlphaFoldDB" id="A0A3N4GXH2"/>
<dbReference type="GO" id="GO:0016020">
    <property type="term" value="C:membrane"/>
    <property type="evidence" value="ECO:0007669"/>
    <property type="project" value="UniProtKB-SubCell"/>
</dbReference>
<keyword evidence="7" id="KW-1185">Reference proteome</keyword>
<evidence type="ECO:0000256" key="5">
    <source>
        <dbReference type="SAM" id="Phobius"/>
    </source>
</evidence>
<dbReference type="Pfam" id="PF20401">
    <property type="entry name" value="Rhomboid_2"/>
    <property type="match status" value="1"/>
</dbReference>
<dbReference type="SUPFAM" id="SSF144091">
    <property type="entry name" value="Rhomboid-like"/>
    <property type="match status" value="1"/>
</dbReference>
<evidence type="ECO:0008006" key="8">
    <source>
        <dbReference type="Google" id="ProtNLM"/>
    </source>
</evidence>
<accession>A0A3N4GXH2</accession>
<comment type="subcellular location">
    <subcellularLocation>
        <location evidence="1">Membrane</location>
        <topology evidence="1">Multi-pass membrane protein</topology>
    </subcellularLocation>
</comment>
<dbReference type="Gene3D" id="1.20.1540.10">
    <property type="entry name" value="Rhomboid-like"/>
    <property type="match status" value="1"/>
</dbReference>
<evidence type="ECO:0000256" key="3">
    <source>
        <dbReference type="ARBA" id="ARBA00022989"/>
    </source>
</evidence>
<comment type="caution">
    <text evidence="6">The sequence shown here is derived from an EMBL/GenBank/DDBJ whole genome shotgun (WGS) entry which is preliminary data.</text>
</comment>
<dbReference type="Proteomes" id="UP000267536">
    <property type="component" value="Unassembled WGS sequence"/>
</dbReference>
<evidence type="ECO:0000313" key="7">
    <source>
        <dbReference type="Proteomes" id="UP000267536"/>
    </source>
</evidence>
<feature type="transmembrane region" description="Helical" evidence="5">
    <location>
        <begin position="104"/>
        <end position="123"/>
    </location>
</feature>
<name>A0A3N4GXH2_9ACTN</name>
<dbReference type="RefSeq" id="WP_123932303.1">
    <property type="nucleotide sequence ID" value="NZ_JBPSDP010000016.1"/>
</dbReference>
<feature type="transmembrane region" description="Helical" evidence="5">
    <location>
        <begin position="165"/>
        <end position="185"/>
    </location>
</feature>
<dbReference type="EMBL" id="RKMH01000015">
    <property type="protein sequence ID" value="RPA57674.1"/>
    <property type="molecule type" value="Genomic_DNA"/>
</dbReference>